<feature type="transmembrane region" description="Helical" evidence="7">
    <location>
        <begin position="341"/>
        <end position="361"/>
    </location>
</feature>
<dbReference type="STRING" id="1441469.A0A225AR83"/>
<dbReference type="InterPro" id="IPR020846">
    <property type="entry name" value="MFS_dom"/>
</dbReference>
<evidence type="ECO:0000313" key="10">
    <source>
        <dbReference type="Proteomes" id="UP000214365"/>
    </source>
</evidence>
<evidence type="ECO:0000256" key="3">
    <source>
        <dbReference type="ARBA" id="ARBA00022692"/>
    </source>
</evidence>
<accession>A0A225AR83</accession>
<keyword evidence="3 7" id="KW-0812">Transmembrane</keyword>
<feature type="transmembrane region" description="Helical" evidence="7">
    <location>
        <begin position="184"/>
        <end position="203"/>
    </location>
</feature>
<dbReference type="OrthoDB" id="6730379at2759"/>
<dbReference type="Gene3D" id="1.20.1250.20">
    <property type="entry name" value="MFS general substrate transporter like domains"/>
    <property type="match status" value="1"/>
</dbReference>
<dbReference type="PANTHER" id="PTHR43791:SF97">
    <property type="entry name" value="ALLANTOATE TRANSPORTER, PUTATIVE (AFU_ORTHOLOGUE AFUA_1G14700)-RELATED"/>
    <property type="match status" value="1"/>
</dbReference>
<organism evidence="9 10">
    <name type="scientific">Talaromyces atroroseus</name>
    <dbReference type="NCBI Taxonomy" id="1441469"/>
    <lineage>
        <taxon>Eukaryota</taxon>
        <taxon>Fungi</taxon>
        <taxon>Dikarya</taxon>
        <taxon>Ascomycota</taxon>
        <taxon>Pezizomycotina</taxon>
        <taxon>Eurotiomycetes</taxon>
        <taxon>Eurotiomycetidae</taxon>
        <taxon>Eurotiales</taxon>
        <taxon>Trichocomaceae</taxon>
        <taxon>Talaromyces</taxon>
        <taxon>Talaromyces sect. Trachyspermi</taxon>
    </lineage>
</organism>
<feature type="domain" description="Major facilitator superfamily (MFS) profile" evidence="8">
    <location>
        <begin position="56"/>
        <end position="498"/>
    </location>
</feature>
<dbReference type="AlphaFoldDB" id="A0A225AR83"/>
<evidence type="ECO:0000259" key="8">
    <source>
        <dbReference type="PROSITE" id="PS50850"/>
    </source>
</evidence>
<dbReference type="EMBL" id="LFMY01000001">
    <property type="protein sequence ID" value="OKL64102.1"/>
    <property type="molecule type" value="Genomic_DNA"/>
</dbReference>
<dbReference type="SUPFAM" id="SSF103473">
    <property type="entry name" value="MFS general substrate transporter"/>
    <property type="match status" value="1"/>
</dbReference>
<dbReference type="InterPro" id="IPR036259">
    <property type="entry name" value="MFS_trans_sf"/>
</dbReference>
<comment type="subcellular location">
    <subcellularLocation>
        <location evidence="1">Membrane</location>
        <topology evidence="1">Multi-pass membrane protein</topology>
    </subcellularLocation>
</comment>
<dbReference type="GeneID" id="31000803"/>
<dbReference type="FunFam" id="1.20.1250.20:FF:000064">
    <property type="entry name" value="MFS allantoate transporter"/>
    <property type="match status" value="1"/>
</dbReference>
<evidence type="ECO:0000256" key="4">
    <source>
        <dbReference type="ARBA" id="ARBA00022989"/>
    </source>
</evidence>
<sequence>MSENLEQPTKIGKEAMAAVDSEPAKALELLHEGEVVEDVNSQEANKKLRWKLDLTLLPLLCLTYALQSIDKTTLGYAAVFGLEEDLHLVGTEYSWLGAIFYLGYLIWEFPTNLLLQKLPISRFMSGTVIIWGIVLICHGAAKNFAGEATTRFFLGVFEASINPGTMLLFSMYYERREQPLRMGIWIGSAGLGYVIAGIASFGIGHIKSSISSWRLLFIIWGSITAAWGIALLFLLPGSPLTTKFLTEHERALVVNRVKGNGTGIENRAFKWPQFREAMMDLKTWLLFLFAVTSNSPNGGLTSFQSLIIKGMGFSTLQTTLIQMPSGAVQLIVCPLAWNSRLTVMLLCLVPFLVGIIGLWLIDESKPYGRLVCLWISFTYTATWTLSMSVATANTAGHTKKITTNALLLIGYCLGNFVGPFFFKSYQAPEYPLGVAMMFFCIGIQVVSLAGIWVLLWCRNRSRRALHADMQTAEFHILAYEKGLLDETDLQNKYFKYVY</sequence>
<dbReference type="GO" id="GO:0016020">
    <property type="term" value="C:membrane"/>
    <property type="evidence" value="ECO:0007669"/>
    <property type="project" value="UniProtKB-SubCell"/>
</dbReference>
<evidence type="ECO:0000256" key="7">
    <source>
        <dbReference type="SAM" id="Phobius"/>
    </source>
</evidence>
<feature type="transmembrane region" description="Helical" evidence="7">
    <location>
        <begin position="434"/>
        <end position="457"/>
    </location>
</feature>
<dbReference type="Proteomes" id="UP000214365">
    <property type="component" value="Unassembled WGS sequence"/>
</dbReference>
<dbReference type="PROSITE" id="PS50850">
    <property type="entry name" value="MFS"/>
    <property type="match status" value="1"/>
</dbReference>
<feature type="transmembrane region" description="Helical" evidence="7">
    <location>
        <begin position="367"/>
        <end position="389"/>
    </location>
</feature>
<evidence type="ECO:0000256" key="6">
    <source>
        <dbReference type="ARBA" id="ARBA00037968"/>
    </source>
</evidence>
<evidence type="ECO:0000256" key="1">
    <source>
        <dbReference type="ARBA" id="ARBA00004141"/>
    </source>
</evidence>
<keyword evidence="2" id="KW-0813">Transport</keyword>
<feature type="transmembrane region" description="Helical" evidence="7">
    <location>
        <begin position="119"/>
        <end position="141"/>
    </location>
</feature>
<comment type="similarity">
    <text evidence="6">Belongs to the major facilitator superfamily. Allantoate permease family.</text>
</comment>
<evidence type="ECO:0000256" key="5">
    <source>
        <dbReference type="ARBA" id="ARBA00023136"/>
    </source>
</evidence>
<dbReference type="RefSeq" id="XP_020124223.1">
    <property type="nucleotide sequence ID" value="XM_020259792.1"/>
</dbReference>
<keyword evidence="4 7" id="KW-1133">Transmembrane helix</keyword>
<dbReference type="InterPro" id="IPR011701">
    <property type="entry name" value="MFS"/>
</dbReference>
<keyword evidence="10" id="KW-1185">Reference proteome</keyword>
<name>A0A225AR83_TALAT</name>
<protein>
    <recommendedName>
        <fullName evidence="8">Major facilitator superfamily (MFS) profile domain-containing protein</fullName>
    </recommendedName>
</protein>
<gene>
    <name evidence="9" type="ORF">UA08_01048</name>
</gene>
<dbReference type="PANTHER" id="PTHR43791">
    <property type="entry name" value="PERMEASE-RELATED"/>
    <property type="match status" value="1"/>
</dbReference>
<keyword evidence="5 7" id="KW-0472">Membrane</keyword>
<evidence type="ECO:0000313" key="9">
    <source>
        <dbReference type="EMBL" id="OKL64102.1"/>
    </source>
</evidence>
<feature type="transmembrane region" description="Helical" evidence="7">
    <location>
        <begin position="153"/>
        <end position="172"/>
    </location>
</feature>
<comment type="caution">
    <text evidence="9">The sequence shown here is derived from an EMBL/GenBank/DDBJ whole genome shotgun (WGS) entry which is preliminary data.</text>
</comment>
<evidence type="ECO:0000256" key="2">
    <source>
        <dbReference type="ARBA" id="ARBA00022448"/>
    </source>
</evidence>
<dbReference type="GO" id="GO:0022857">
    <property type="term" value="F:transmembrane transporter activity"/>
    <property type="evidence" value="ECO:0007669"/>
    <property type="project" value="InterPro"/>
</dbReference>
<feature type="transmembrane region" description="Helical" evidence="7">
    <location>
        <begin position="86"/>
        <end position="107"/>
    </location>
</feature>
<reference evidence="9 10" key="1">
    <citation type="submission" date="2015-06" db="EMBL/GenBank/DDBJ databases">
        <title>Talaromyces atroroseus IBT 11181 draft genome.</title>
        <authorList>
            <person name="Rasmussen K.B."/>
            <person name="Rasmussen S."/>
            <person name="Petersen B."/>
            <person name="Sicheritz-Ponten T."/>
            <person name="Mortensen U.H."/>
            <person name="Thrane U."/>
        </authorList>
    </citation>
    <scope>NUCLEOTIDE SEQUENCE [LARGE SCALE GENOMIC DNA]</scope>
    <source>
        <strain evidence="9 10">IBT 11181</strain>
    </source>
</reference>
<feature type="transmembrane region" description="Helical" evidence="7">
    <location>
        <begin position="215"/>
        <end position="235"/>
    </location>
</feature>
<dbReference type="Pfam" id="PF07690">
    <property type="entry name" value="MFS_1"/>
    <property type="match status" value="1"/>
</dbReference>
<feature type="transmembrane region" description="Helical" evidence="7">
    <location>
        <begin position="401"/>
        <end position="422"/>
    </location>
</feature>
<proteinExistence type="inferred from homology"/>